<dbReference type="HOGENOM" id="CLU_129974_2_0_1"/>
<feature type="non-terminal residue" evidence="2">
    <location>
        <position position="60"/>
    </location>
</feature>
<evidence type="ECO:0000313" key="2">
    <source>
        <dbReference type="EMBL" id="KDR83294.1"/>
    </source>
</evidence>
<sequence>IVRSIHSADDIHKWLSPPDSSRNRNEAHGKRQDDTCSWFLESERFLKWLENPGFLWVKGK</sequence>
<reference evidence="3" key="1">
    <citation type="journal article" date="2014" name="Proc. Natl. Acad. Sci. U.S.A.">
        <title>Extensive sampling of basidiomycete genomes demonstrates inadequacy of the white-rot/brown-rot paradigm for wood decay fungi.</title>
        <authorList>
            <person name="Riley R."/>
            <person name="Salamov A.A."/>
            <person name="Brown D.W."/>
            <person name="Nagy L.G."/>
            <person name="Floudas D."/>
            <person name="Held B.W."/>
            <person name="Levasseur A."/>
            <person name="Lombard V."/>
            <person name="Morin E."/>
            <person name="Otillar R."/>
            <person name="Lindquist E.A."/>
            <person name="Sun H."/>
            <person name="LaButti K.M."/>
            <person name="Schmutz J."/>
            <person name="Jabbour D."/>
            <person name="Luo H."/>
            <person name="Baker S.E."/>
            <person name="Pisabarro A.G."/>
            <person name="Walton J.D."/>
            <person name="Blanchette R.A."/>
            <person name="Henrissat B."/>
            <person name="Martin F."/>
            <person name="Cullen D."/>
            <person name="Hibbett D.S."/>
            <person name="Grigoriev I.V."/>
        </authorList>
    </citation>
    <scope>NUCLEOTIDE SEQUENCE [LARGE SCALE GENOMIC DNA]</scope>
    <source>
        <strain evidence="3">CBS 339.88</strain>
    </source>
</reference>
<proteinExistence type="predicted"/>
<dbReference type="Proteomes" id="UP000027222">
    <property type="component" value="Unassembled WGS sequence"/>
</dbReference>
<organism evidence="2 3">
    <name type="scientific">Galerina marginata (strain CBS 339.88)</name>
    <dbReference type="NCBI Taxonomy" id="685588"/>
    <lineage>
        <taxon>Eukaryota</taxon>
        <taxon>Fungi</taxon>
        <taxon>Dikarya</taxon>
        <taxon>Basidiomycota</taxon>
        <taxon>Agaricomycotina</taxon>
        <taxon>Agaricomycetes</taxon>
        <taxon>Agaricomycetidae</taxon>
        <taxon>Agaricales</taxon>
        <taxon>Agaricineae</taxon>
        <taxon>Strophariaceae</taxon>
        <taxon>Galerina</taxon>
    </lineage>
</organism>
<accession>A0A067TTP7</accession>
<dbReference type="STRING" id="685588.A0A067TTP7"/>
<gene>
    <name evidence="2" type="ORF">GALMADRAFT_48856</name>
</gene>
<evidence type="ECO:0000256" key="1">
    <source>
        <dbReference type="SAM" id="MobiDB-lite"/>
    </source>
</evidence>
<feature type="non-terminal residue" evidence="2">
    <location>
        <position position="1"/>
    </location>
</feature>
<keyword evidence="3" id="KW-1185">Reference proteome</keyword>
<name>A0A067TTP7_GALM3</name>
<feature type="compositionally biased region" description="Basic and acidic residues" evidence="1">
    <location>
        <begin position="21"/>
        <end position="33"/>
    </location>
</feature>
<feature type="region of interest" description="Disordered" evidence="1">
    <location>
        <begin position="14"/>
        <end position="33"/>
    </location>
</feature>
<dbReference type="EMBL" id="KL142369">
    <property type="protein sequence ID" value="KDR83294.1"/>
    <property type="molecule type" value="Genomic_DNA"/>
</dbReference>
<dbReference type="OrthoDB" id="3001565at2759"/>
<dbReference type="AlphaFoldDB" id="A0A067TTP7"/>
<protein>
    <submittedName>
        <fullName evidence="2">Uncharacterized protein</fullName>
    </submittedName>
</protein>
<evidence type="ECO:0000313" key="3">
    <source>
        <dbReference type="Proteomes" id="UP000027222"/>
    </source>
</evidence>